<name>A0A485M703_9ZZZZ</name>
<gene>
    <name evidence="1" type="ORF">SCFA_660089</name>
</gene>
<evidence type="ECO:0000313" key="1">
    <source>
        <dbReference type="EMBL" id="VFU17480.1"/>
    </source>
</evidence>
<dbReference type="EC" id="2.7.4.3" evidence="1"/>
<reference evidence="1" key="1">
    <citation type="submission" date="2019-03" db="EMBL/GenBank/DDBJ databases">
        <authorList>
            <person name="Hao L."/>
        </authorList>
    </citation>
    <scope>NUCLEOTIDE SEQUENCE</scope>
</reference>
<dbReference type="PANTHER" id="PTHR41930:SF1">
    <property type="entry name" value="DEPHOSPHO-COA KINASE"/>
    <property type="match status" value="1"/>
</dbReference>
<dbReference type="SUPFAM" id="SSF52540">
    <property type="entry name" value="P-loop containing nucleoside triphosphate hydrolases"/>
    <property type="match status" value="1"/>
</dbReference>
<keyword evidence="1" id="KW-0418">Kinase</keyword>
<dbReference type="Pfam" id="PF13207">
    <property type="entry name" value="AAA_17"/>
    <property type="match status" value="1"/>
</dbReference>
<dbReference type="PANTHER" id="PTHR41930">
    <property type="entry name" value="UPF0200 PROTEIN MJ1399"/>
    <property type="match status" value="1"/>
</dbReference>
<keyword evidence="1" id="KW-0808">Transferase</keyword>
<dbReference type="InterPro" id="IPR027417">
    <property type="entry name" value="P-loop_NTPase"/>
</dbReference>
<accession>A0A485M703</accession>
<organism evidence="1">
    <name type="scientific">anaerobic digester metagenome</name>
    <dbReference type="NCBI Taxonomy" id="1263854"/>
    <lineage>
        <taxon>unclassified sequences</taxon>
        <taxon>metagenomes</taxon>
        <taxon>ecological metagenomes</taxon>
    </lineage>
</organism>
<dbReference type="EMBL" id="CAADRM010000132">
    <property type="protein sequence ID" value="VFU17480.1"/>
    <property type="molecule type" value="Genomic_DNA"/>
</dbReference>
<dbReference type="Gene3D" id="3.40.50.300">
    <property type="entry name" value="P-loop containing nucleotide triphosphate hydrolases"/>
    <property type="match status" value="1"/>
</dbReference>
<dbReference type="GO" id="GO:0004017">
    <property type="term" value="F:AMP kinase activity"/>
    <property type="evidence" value="ECO:0007669"/>
    <property type="project" value="UniProtKB-EC"/>
</dbReference>
<proteinExistence type="predicted"/>
<protein>
    <submittedName>
        <fullName evidence="1">Adenylate kinase</fullName>
        <ecNumber evidence="1">2.7.4.3</ecNumber>
    </submittedName>
</protein>
<sequence>MRIVIVVGMPAAGKNIARTYAEKKGYPYHATGDVVRAEVEARGLKPGPDTMAQVSDELRGEDGMGVTRVALEKALNEKSRIVFLEGMRSWPEIELIREKAEAMVVAFLAPRPLRRQRMISRGRPDDSPEAFEERDRREIAYGAAIPIALADAYIVNTSTMDQAEQDLDAVIRRYDAG</sequence>
<dbReference type="AlphaFoldDB" id="A0A485M703"/>